<dbReference type="EMBL" id="VEPZ02001720">
    <property type="protein sequence ID" value="KAE8661633.1"/>
    <property type="molecule type" value="Genomic_DNA"/>
</dbReference>
<evidence type="ECO:0000256" key="1">
    <source>
        <dbReference type="SAM" id="Phobius"/>
    </source>
</evidence>
<keyword evidence="1" id="KW-0472">Membrane</keyword>
<feature type="transmembrane region" description="Helical" evidence="1">
    <location>
        <begin position="601"/>
        <end position="621"/>
    </location>
</feature>
<proteinExistence type="predicted"/>
<keyword evidence="1" id="KW-1133">Transmembrane helix</keyword>
<dbReference type="Proteomes" id="UP000436088">
    <property type="component" value="Unassembled WGS sequence"/>
</dbReference>
<name>A0A6A2WMX4_HIBSY</name>
<organism evidence="2 3">
    <name type="scientific">Hibiscus syriacus</name>
    <name type="common">Rose of Sharon</name>
    <dbReference type="NCBI Taxonomy" id="106335"/>
    <lineage>
        <taxon>Eukaryota</taxon>
        <taxon>Viridiplantae</taxon>
        <taxon>Streptophyta</taxon>
        <taxon>Embryophyta</taxon>
        <taxon>Tracheophyta</taxon>
        <taxon>Spermatophyta</taxon>
        <taxon>Magnoliopsida</taxon>
        <taxon>eudicotyledons</taxon>
        <taxon>Gunneridae</taxon>
        <taxon>Pentapetalae</taxon>
        <taxon>rosids</taxon>
        <taxon>malvids</taxon>
        <taxon>Malvales</taxon>
        <taxon>Malvaceae</taxon>
        <taxon>Malvoideae</taxon>
        <taxon>Hibiscus</taxon>
    </lineage>
</organism>
<evidence type="ECO:0000313" key="3">
    <source>
        <dbReference type="Proteomes" id="UP000436088"/>
    </source>
</evidence>
<feature type="transmembrane region" description="Helical" evidence="1">
    <location>
        <begin position="860"/>
        <end position="878"/>
    </location>
</feature>
<dbReference type="PANTHER" id="PTHR34677">
    <property type="match status" value="1"/>
</dbReference>
<sequence>MAIPEMGFFEFLKLSFFVAVMLVGALNFTESEVYIHFDETPPPRSRLSTAVFRYSFERPNSSNACRNSSCSIYCELDGQILKPCHADNLVLRNLTANHKQNFLLNVTNRNGEKNCSSYSWFIDKIPPTAIILSKQNYTNAEKITIDITFSEACIRHGGLACLNSSNCDDRAGNNFTRSNSSTLIIHFDRRPVLVDLLSSVPSYELSINGVPRTVFATNRTDKLKVYLDFSIPVINSTEQILNALDVNFGSLIPVNQRTHGNSRFAFSLKNIAPKTQIITVKLQVGLLIGRTGTPVSTVNSLTFLYDCKKPGIGLSTSSENVTKESNINVVVEFTKLIFGFEASMIEVNGGRLIRQELSRALYSLTVMAIANNMVSVSIPEGKVNNISGNMNVASNRLEIIHYSTPAISTSLHSFVTAGVLATTLAAATLSLSSTNLGAIASNTYIASDASKNLHGMIGLLQVFVLSDWLLADQTIEYSETTKGLRWLIPRQKLPWKKNGCSFWPHNVYLDQGRLLKRSFRAYRDIQFINPSNMPQKLRFPSEIDPNFHGRHNISKENTPFGLPLTSNEYFTFFLRGEPLSSGNVVKKMQNYKGWQDMELNLFWLSIGVGSLLMLHFALLVFLRWRIGAAAQWMISVPRFELLLLILALPCISQSAAFVIRVFTGSLARYKEIRYVTAEEQWCKKLWFIIVGRPAYGRWFFMDGLPSSLLSCFGILFEDHKGPPMYIFVDQNDTNIMHRWVGSGQNGIGRMRAVSSDDRHEETKIPLPTRVLGCARSSYIVIDLLRRVCLGVIAGSYSTHRSSQSLCALMVTLVQFICLFTLKPHKMRGVYIVESISLLSEAGMFGLSISMNKSNLIREQTLGYLLLALLFLSFVSQLVNEWYALIKCLLNLSKPQKSSFKLGLKFAAKGLLLPFLPRKPWTGVIPSSSKEKPVLVPGLPQTRETELARSGRRELQVGQVSSMTATIVPLLSPGSGLPIFQATGTTAETALVGQKIEESTKNDMKKLREMAKASFSGKSKDEEKLILQSLLRNCLKCSSNLNF</sequence>
<dbReference type="AlphaFoldDB" id="A0A6A2WMX4"/>
<reference evidence="2" key="1">
    <citation type="submission" date="2019-09" db="EMBL/GenBank/DDBJ databases">
        <title>Draft genome information of white flower Hibiscus syriacus.</title>
        <authorList>
            <person name="Kim Y.-M."/>
        </authorList>
    </citation>
    <scope>NUCLEOTIDE SEQUENCE [LARGE SCALE GENOMIC DNA]</scope>
    <source>
        <strain evidence="2">YM2019G1</strain>
    </source>
</reference>
<keyword evidence="3" id="KW-1185">Reference proteome</keyword>
<evidence type="ECO:0000313" key="2">
    <source>
        <dbReference type="EMBL" id="KAE8661633.1"/>
    </source>
</evidence>
<gene>
    <name evidence="2" type="ORF">F3Y22_tig00113725pilonHSYRG01570</name>
</gene>
<feature type="transmembrane region" description="Helical" evidence="1">
    <location>
        <begin position="805"/>
        <end position="822"/>
    </location>
</feature>
<feature type="transmembrane region" description="Helical" evidence="1">
    <location>
        <begin position="828"/>
        <end position="848"/>
    </location>
</feature>
<feature type="transmembrane region" description="Helical" evidence="1">
    <location>
        <begin position="695"/>
        <end position="716"/>
    </location>
</feature>
<keyword evidence="1" id="KW-0812">Transmembrane</keyword>
<dbReference type="PANTHER" id="PTHR34677:SF3">
    <property type="entry name" value="BACTERIAL IG-LIKE DOMAIN-CONTAINING PROTEIN"/>
    <property type="match status" value="1"/>
</dbReference>
<protein>
    <submittedName>
        <fullName evidence="2">Naphthoate synthase family protein</fullName>
    </submittedName>
</protein>
<accession>A0A6A2WMX4</accession>
<feature type="transmembrane region" description="Helical" evidence="1">
    <location>
        <begin position="641"/>
        <end position="662"/>
    </location>
</feature>
<comment type="caution">
    <text evidence="2">The sequence shown here is derived from an EMBL/GenBank/DDBJ whole genome shotgun (WGS) entry which is preliminary data.</text>
</comment>